<accession>A0ABR9X526</accession>
<dbReference type="EMBL" id="JADFFK010000013">
    <property type="protein sequence ID" value="MBE9638648.1"/>
    <property type="molecule type" value="Genomic_DNA"/>
</dbReference>
<dbReference type="RefSeq" id="WP_194135945.1">
    <property type="nucleotide sequence ID" value="NZ_JADFFK010000013.1"/>
</dbReference>
<evidence type="ECO:0000313" key="1">
    <source>
        <dbReference type="EMBL" id="MBE9638648.1"/>
    </source>
</evidence>
<sequence>MSRAEVSVAGHFGEWLQGRLGPQGPVALVTVRCPALHVRVPGPDPLPFDERQLDAFACQLGIPVCAPGAARNFPLGGGAGGSTATLVALARAAGFAGGAARLAEACLVVEGASDPLMFPRPDTLLWASREGRVLGRFAPPPACAILGGFWGAPIPTDPDDSNFDDISDLAADWGEATETADLARCAALASASADRCRDRRDGADGPADPTPDLARDLGALGWLRAHTGSARGLVFSPGTLPRTGASVLAEAGLQGVINFGTGGT</sequence>
<comment type="caution">
    <text evidence="1">The sequence shown here is derived from an EMBL/GenBank/DDBJ whole genome shotgun (WGS) entry which is preliminary data.</text>
</comment>
<name>A0ABR9X526_9RHOB</name>
<evidence type="ECO:0000313" key="2">
    <source>
        <dbReference type="Proteomes" id="UP000607796"/>
    </source>
</evidence>
<keyword evidence="2" id="KW-1185">Reference proteome</keyword>
<dbReference type="Proteomes" id="UP000607796">
    <property type="component" value="Unassembled WGS sequence"/>
</dbReference>
<protein>
    <submittedName>
        <fullName evidence="1">Propanediol utilization protein</fullName>
    </submittedName>
</protein>
<gene>
    <name evidence="1" type="ORF">IQ782_17465</name>
</gene>
<proteinExistence type="predicted"/>
<reference evidence="1 2" key="1">
    <citation type="journal article" date="2021" name="Int. J. Syst. Evol. Microbiol.">
        <title>Salipiger mangrovisoli sp. nov., isolated from mangrove soil and the proposal for the reclassification of Paraphaeobacter pallidus as Salipiger pallidus comb. nov.</title>
        <authorList>
            <person name="Du J."/>
            <person name="Liu Y."/>
            <person name="Pei T."/>
            <person name="Deng M.R."/>
            <person name="Zhu H."/>
        </authorList>
    </citation>
    <scope>NUCLEOTIDE SEQUENCE [LARGE SCALE GENOMIC DNA]</scope>
    <source>
        <strain evidence="1 2">6D45A</strain>
    </source>
</reference>
<organism evidence="1 2">
    <name type="scientific">Salipiger mangrovisoli</name>
    <dbReference type="NCBI Taxonomy" id="2865933"/>
    <lineage>
        <taxon>Bacteria</taxon>
        <taxon>Pseudomonadati</taxon>
        <taxon>Pseudomonadota</taxon>
        <taxon>Alphaproteobacteria</taxon>
        <taxon>Rhodobacterales</taxon>
        <taxon>Roseobacteraceae</taxon>
        <taxon>Salipiger</taxon>
    </lineage>
</organism>